<evidence type="ECO:0000313" key="6">
    <source>
        <dbReference type="Proteomes" id="UP001224775"/>
    </source>
</evidence>
<dbReference type="Pfam" id="PF16177">
    <property type="entry name" value="ACAS_N"/>
    <property type="match status" value="1"/>
</dbReference>
<keyword evidence="6" id="KW-1185">Reference proteome</keyword>
<dbReference type="InterPro" id="IPR000873">
    <property type="entry name" value="AMP-dep_synth/lig_dom"/>
</dbReference>
<sequence>MRRVCSDIAVFCVTRYKLSSLAARSLRCRQRGCRCVSLQRKVTIPSCFRLAQLQLLRPNMIAIRNNILQTSRRVLACRQKPTAFLDCSFFSTRNDAVGRFGKYSVDFEESLSNKEKYWHNAASDLHWFQEPSLENTLQTHPRSEFMHKWFTDGLINTSYNCLDRHVLEGRGNQKALIYDSPVTNTQKHYTYSELLDEVSQFAAALTDLDVKVGDRVVIYMPMIPEAAIAMLACARIGAIHSVVFGGFAAKELASRIDHCKPKVIVTASGGVLPGGKTVPYKPLVEGALEIAECADDVKKCVVVQRDLIECTLNDTRDVSYKDLMDSVANERVEAVPLPATHEHWILYTSGTTGMPKGVVSDTGGYAVALKWSMSKFYDCEPGDVFLAASDIGWVVGHSYSVYGPLLHGCTTILFEGKPVHPDAGVLWRVIEEHGVNVLFAAPTGFRAIRQLDRHGSMTKKYDLSSLKSVFVAGERSDPNTLHWIENILSDYKVPVIDHWWQTELSFPGAGNAKGLGLITPKHGACAAAVPGYDIKALGDDGEELPPNTFGSLAIKLPLPPGTLPTLYNNDERYIKDYLSKFPGYYDTMDAGMVDDEGYVSILSRTDDIINVSGIRLSTGAMEEILFEHPDVTDCAVIGVRDDLKSEIPVGFVVVSPGRDSSKESELLDELVALVRQKMGVVSNFKSVAVVRALPKTRSGKILRQTMRKIANGEDYVVTPTVEDPNIFDELTPFILKVVGKK</sequence>
<keyword evidence="5" id="KW-0436">Ligase</keyword>
<feature type="domain" description="AMP-dependent synthetase/ligase" evidence="2">
    <location>
        <begin position="168"/>
        <end position="555"/>
    </location>
</feature>
<evidence type="ECO:0000259" key="4">
    <source>
        <dbReference type="Pfam" id="PF16177"/>
    </source>
</evidence>
<dbReference type="InterPro" id="IPR042099">
    <property type="entry name" value="ANL_N_sf"/>
</dbReference>
<evidence type="ECO:0000313" key="5">
    <source>
        <dbReference type="EMBL" id="KAK1738046.1"/>
    </source>
</evidence>
<dbReference type="Pfam" id="PF13193">
    <property type="entry name" value="AMP-binding_C"/>
    <property type="match status" value="1"/>
</dbReference>
<dbReference type="Gene3D" id="3.40.50.12780">
    <property type="entry name" value="N-terminal domain of ligase-like"/>
    <property type="match status" value="1"/>
</dbReference>
<dbReference type="PROSITE" id="PS00455">
    <property type="entry name" value="AMP_BINDING"/>
    <property type="match status" value="1"/>
</dbReference>
<feature type="domain" description="AMP-binding enzyme C-terminal" evidence="3">
    <location>
        <begin position="621"/>
        <end position="700"/>
    </location>
</feature>
<feature type="domain" description="Acetyl-coenzyme A synthetase N-terminal" evidence="4">
    <location>
        <begin position="106"/>
        <end position="161"/>
    </location>
</feature>
<reference evidence="5" key="1">
    <citation type="submission" date="2023-06" db="EMBL/GenBank/DDBJ databases">
        <title>Survivors Of The Sea: Transcriptome response of Skeletonema marinoi to long-term dormancy.</title>
        <authorList>
            <person name="Pinder M.I.M."/>
            <person name="Kourtchenko O."/>
            <person name="Robertson E.K."/>
            <person name="Larsson T."/>
            <person name="Maumus F."/>
            <person name="Osuna-Cruz C.M."/>
            <person name="Vancaester E."/>
            <person name="Stenow R."/>
            <person name="Vandepoele K."/>
            <person name="Ploug H."/>
            <person name="Bruchert V."/>
            <person name="Godhe A."/>
            <person name="Topel M."/>
        </authorList>
    </citation>
    <scope>NUCLEOTIDE SEQUENCE</scope>
    <source>
        <strain evidence="5">R05AC</strain>
    </source>
</reference>
<dbReference type="Gene3D" id="3.30.300.30">
    <property type="match status" value="1"/>
</dbReference>
<dbReference type="PANTHER" id="PTHR43347:SF3">
    <property type="entry name" value="ACYL-COA SYNTHETASE SHORT-CHAIN FAMILY MEMBER 3, MITOCHONDRIAL"/>
    <property type="match status" value="1"/>
</dbReference>
<accession>A0AAD8Y3F0</accession>
<evidence type="ECO:0000256" key="1">
    <source>
        <dbReference type="ARBA" id="ARBA00006432"/>
    </source>
</evidence>
<dbReference type="SUPFAM" id="SSF56801">
    <property type="entry name" value="Acetyl-CoA synthetase-like"/>
    <property type="match status" value="1"/>
</dbReference>
<comment type="similarity">
    <text evidence="1">Belongs to the ATP-dependent AMP-binding enzyme family.</text>
</comment>
<name>A0AAD8Y3F0_9STRA</name>
<dbReference type="AlphaFoldDB" id="A0AAD8Y3F0"/>
<evidence type="ECO:0000259" key="2">
    <source>
        <dbReference type="Pfam" id="PF00501"/>
    </source>
</evidence>
<dbReference type="EMBL" id="JATAAI010000022">
    <property type="protein sequence ID" value="KAK1738046.1"/>
    <property type="molecule type" value="Genomic_DNA"/>
</dbReference>
<gene>
    <name evidence="5" type="ORF">QTG54_011340</name>
</gene>
<dbReference type="InterPro" id="IPR025110">
    <property type="entry name" value="AMP-bd_C"/>
</dbReference>
<dbReference type="PANTHER" id="PTHR43347">
    <property type="entry name" value="ACYL-COA SYNTHETASE"/>
    <property type="match status" value="1"/>
</dbReference>
<dbReference type="Proteomes" id="UP001224775">
    <property type="component" value="Unassembled WGS sequence"/>
</dbReference>
<proteinExistence type="inferred from homology"/>
<dbReference type="InterPro" id="IPR020845">
    <property type="entry name" value="AMP-binding_CS"/>
</dbReference>
<comment type="caution">
    <text evidence="5">The sequence shown here is derived from an EMBL/GenBank/DDBJ whole genome shotgun (WGS) entry which is preliminary data.</text>
</comment>
<evidence type="ECO:0000259" key="3">
    <source>
        <dbReference type="Pfam" id="PF13193"/>
    </source>
</evidence>
<organism evidence="5 6">
    <name type="scientific">Skeletonema marinoi</name>
    <dbReference type="NCBI Taxonomy" id="267567"/>
    <lineage>
        <taxon>Eukaryota</taxon>
        <taxon>Sar</taxon>
        <taxon>Stramenopiles</taxon>
        <taxon>Ochrophyta</taxon>
        <taxon>Bacillariophyta</taxon>
        <taxon>Coscinodiscophyceae</taxon>
        <taxon>Thalassiosirophycidae</taxon>
        <taxon>Thalassiosirales</taxon>
        <taxon>Skeletonemataceae</taxon>
        <taxon>Skeletonema</taxon>
        <taxon>Skeletonema marinoi-dohrnii complex</taxon>
    </lineage>
</organism>
<protein>
    <submittedName>
        <fullName evidence="5">Propionyl-CoA synthetase</fullName>
        <ecNumber evidence="5">6.2.1.17</ecNumber>
    </submittedName>
</protein>
<dbReference type="InterPro" id="IPR032387">
    <property type="entry name" value="ACAS_N"/>
</dbReference>
<dbReference type="GO" id="GO:0050218">
    <property type="term" value="F:propionate-CoA ligase activity"/>
    <property type="evidence" value="ECO:0007669"/>
    <property type="project" value="UniProtKB-EC"/>
</dbReference>
<dbReference type="EC" id="6.2.1.17" evidence="5"/>
<dbReference type="Pfam" id="PF00501">
    <property type="entry name" value="AMP-binding"/>
    <property type="match status" value="1"/>
</dbReference>
<dbReference type="InterPro" id="IPR045851">
    <property type="entry name" value="AMP-bd_C_sf"/>
</dbReference>